<dbReference type="InterPro" id="IPR019108">
    <property type="entry name" value="Caa3_assmbl_CtaG-rel"/>
</dbReference>
<accession>A0ABX5VTZ6</accession>
<dbReference type="InterPro" id="IPR008457">
    <property type="entry name" value="Cu-R_CopD_dom"/>
</dbReference>
<evidence type="ECO:0000313" key="10">
    <source>
        <dbReference type="Proteomes" id="UP000313948"/>
    </source>
</evidence>
<evidence type="ECO:0000256" key="4">
    <source>
        <dbReference type="ARBA" id="ARBA00022989"/>
    </source>
</evidence>
<feature type="transmembrane region" description="Helical" evidence="7">
    <location>
        <begin position="348"/>
        <end position="367"/>
    </location>
</feature>
<dbReference type="EMBL" id="CP040899">
    <property type="protein sequence ID" value="QDB80515.1"/>
    <property type="molecule type" value="Genomic_DNA"/>
</dbReference>
<protein>
    <submittedName>
        <fullName evidence="9">Copper resistance protein CopD</fullName>
    </submittedName>
</protein>
<dbReference type="PANTHER" id="PTHR34820">
    <property type="entry name" value="INNER MEMBRANE PROTEIN YEBZ"/>
    <property type="match status" value="1"/>
</dbReference>
<evidence type="ECO:0000256" key="6">
    <source>
        <dbReference type="SAM" id="MobiDB-lite"/>
    </source>
</evidence>
<keyword evidence="2" id="KW-1003">Cell membrane</keyword>
<feature type="transmembrane region" description="Helical" evidence="7">
    <location>
        <begin position="272"/>
        <end position="296"/>
    </location>
</feature>
<feature type="transmembrane region" description="Helical" evidence="7">
    <location>
        <begin position="126"/>
        <end position="152"/>
    </location>
</feature>
<evidence type="ECO:0000256" key="3">
    <source>
        <dbReference type="ARBA" id="ARBA00022692"/>
    </source>
</evidence>
<dbReference type="InterPro" id="IPR032694">
    <property type="entry name" value="CopC/D"/>
</dbReference>
<evidence type="ECO:0000259" key="8">
    <source>
        <dbReference type="Pfam" id="PF05425"/>
    </source>
</evidence>
<comment type="subcellular location">
    <subcellularLocation>
        <location evidence="1">Cell membrane</location>
        <topology evidence="1">Multi-pass membrane protein</topology>
    </subcellularLocation>
</comment>
<evidence type="ECO:0000256" key="1">
    <source>
        <dbReference type="ARBA" id="ARBA00004651"/>
    </source>
</evidence>
<feature type="transmembrane region" description="Helical" evidence="7">
    <location>
        <begin position="308"/>
        <end position="328"/>
    </location>
</feature>
<reference evidence="9 10" key="1">
    <citation type="submission" date="2019-05" db="EMBL/GenBank/DDBJ databases">
        <title>Georgenia *** sp. nov., and Georgenia *** sp. nov., isolated from the intestinal contents of plateau pika (Ochotona curzoniae) in the Qinghai-Tibet plateau of China.</title>
        <authorList>
            <person name="Tian Z."/>
        </authorList>
    </citation>
    <scope>NUCLEOTIDE SEQUENCE [LARGE SCALE GENOMIC DNA]</scope>
    <source>
        <strain evidence="9 10">Z294</strain>
    </source>
</reference>
<feature type="compositionally biased region" description="Gly residues" evidence="6">
    <location>
        <begin position="1"/>
        <end position="11"/>
    </location>
</feature>
<dbReference type="PANTHER" id="PTHR34820:SF4">
    <property type="entry name" value="INNER MEMBRANE PROTEIN YEBZ"/>
    <property type="match status" value="1"/>
</dbReference>
<feature type="transmembrane region" description="Helical" evidence="7">
    <location>
        <begin position="527"/>
        <end position="550"/>
    </location>
</feature>
<feature type="transmembrane region" description="Helical" evidence="7">
    <location>
        <begin position="404"/>
        <end position="424"/>
    </location>
</feature>
<dbReference type="Pfam" id="PF05425">
    <property type="entry name" value="CopD"/>
    <property type="match status" value="1"/>
</dbReference>
<keyword evidence="5 7" id="KW-0472">Membrane</keyword>
<dbReference type="Pfam" id="PF09678">
    <property type="entry name" value="Caa3_CtaG"/>
    <property type="match status" value="1"/>
</dbReference>
<keyword evidence="4 7" id="KW-1133">Transmembrane helix</keyword>
<proteinExistence type="predicted"/>
<name>A0ABX5VTZ6_9MICO</name>
<sequence>MPSTPGGGPGVAWGRAGRIYPGRVSPTPPTAPPRPTLGLPLAAVAAGAALVLGLLFSGAVAPSGVLDPGALVRWGVPATTVLADAAAAATIGALALCALVLPAPARPGAGGAARRAASRHTAVDGTAWLLSARVAAVAAVLWTLAGVVRIVLTYARTSGRGLTEPSFGPELAHFVTQIPVGRHYLVATVLTAVLATVCVAVVTPTGAALASVLALVALVPIALTGHAAGAADHGLAVSSMWLHIGSMSLWAGGLGVLCLVGRRLGIDRDAAVRRYSALAGWSFALVGISGLANGIVRVGSLAGLGTPYGQLVLVKTGAFLVLGVVGWLHRRRTVPQVAQRPGLFWRVAAVEVLLMAAVIGVSVALAASPPPVPQEPTTRPSPVEAVTGYPAPPTPSFAAWLSEWRVDILFAVAAVAAIAVYLTWARRLRRRGDDWPALRTVSWVAGVVLFAWVTSGGPAVYGLVLFSAHMLQHMLLAMVVPILFVLGAPVTLALRALPARTDGSRGPREWLLALVHSRWAQFLARPVVAAINFAGSMIVFYYSPLFAFALDMDLHIGHVLMVVHFTLAGYLFANALIGIDPGPSRPSYPMRLLLLFATMAFHAFFGVSVMQATTLFAADHFGRLGLPWGVDALADQELGGALAWGIGELPTLVLAVAVAIAWSRDEDRTARRQDRQADRDDDAALTAYNARLAQLADHDR</sequence>
<feature type="transmembrane region" description="Helical" evidence="7">
    <location>
        <begin position="240"/>
        <end position="260"/>
    </location>
</feature>
<feature type="domain" description="Copper resistance protein D" evidence="8">
    <location>
        <begin position="270"/>
        <end position="365"/>
    </location>
</feature>
<feature type="transmembrane region" description="Helical" evidence="7">
    <location>
        <begin position="436"/>
        <end position="454"/>
    </location>
</feature>
<feature type="transmembrane region" description="Helical" evidence="7">
    <location>
        <begin position="184"/>
        <end position="202"/>
    </location>
</feature>
<feature type="transmembrane region" description="Helical" evidence="7">
    <location>
        <begin position="638"/>
        <end position="662"/>
    </location>
</feature>
<feature type="transmembrane region" description="Helical" evidence="7">
    <location>
        <begin position="556"/>
        <end position="580"/>
    </location>
</feature>
<keyword evidence="10" id="KW-1185">Reference proteome</keyword>
<evidence type="ECO:0000313" key="9">
    <source>
        <dbReference type="EMBL" id="QDB80515.1"/>
    </source>
</evidence>
<feature type="transmembrane region" description="Helical" evidence="7">
    <location>
        <begin position="474"/>
        <end position="497"/>
    </location>
</feature>
<keyword evidence="3 7" id="KW-0812">Transmembrane</keyword>
<organism evidence="9 10">
    <name type="scientific">Georgenia wutianyii</name>
    <dbReference type="NCBI Taxonomy" id="2585135"/>
    <lineage>
        <taxon>Bacteria</taxon>
        <taxon>Bacillati</taxon>
        <taxon>Actinomycetota</taxon>
        <taxon>Actinomycetes</taxon>
        <taxon>Micrococcales</taxon>
        <taxon>Bogoriellaceae</taxon>
        <taxon>Georgenia</taxon>
    </lineage>
</organism>
<gene>
    <name evidence="9" type="ORF">FE251_14905</name>
</gene>
<feature type="transmembrane region" description="Helical" evidence="7">
    <location>
        <begin position="81"/>
        <end position="105"/>
    </location>
</feature>
<evidence type="ECO:0000256" key="7">
    <source>
        <dbReference type="SAM" id="Phobius"/>
    </source>
</evidence>
<feature type="transmembrane region" description="Helical" evidence="7">
    <location>
        <begin position="209"/>
        <end position="228"/>
    </location>
</feature>
<dbReference type="Proteomes" id="UP000313948">
    <property type="component" value="Chromosome"/>
</dbReference>
<feature type="region of interest" description="Disordered" evidence="6">
    <location>
        <begin position="1"/>
        <end position="33"/>
    </location>
</feature>
<evidence type="ECO:0000256" key="5">
    <source>
        <dbReference type="ARBA" id="ARBA00023136"/>
    </source>
</evidence>
<feature type="transmembrane region" description="Helical" evidence="7">
    <location>
        <begin position="592"/>
        <end position="618"/>
    </location>
</feature>
<feature type="transmembrane region" description="Helical" evidence="7">
    <location>
        <begin position="37"/>
        <end position="61"/>
    </location>
</feature>
<evidence type="ECO:0000256" key="2">
    <source>
        <dbReference type="ARBA" id="ARBA00022475"/>
    </source>
</evidence>